<reference evidence="1 2" key="1">
    <citation type="submission" date="2024-05" db="EMBL/GenBank/DDBJ databases">
        <authorList>
            <person name="Duchaud E."/>
        </authorList>
    </citation>
    <scope>NUCLEOTIDE SEQUENCE [LARGE SCALE GENOMIC DNA]</scope>
    <source>
        <strain evidence="1">Ena-SAMPLE-TAB-13-05-2024-13:56:06:370-140305</strain>
    </source>
</reference>
<evidence type="ECO:0000313" key="1">
    <source>
        <dbReference type="EMBL" id="CAL2108171.1"/>
    </source>
</evidence>
<organism evidence="1 2">
    <name type="scientific">Tenacibaculum vairaonense</name>
    <dbReference type="NCBI Taxonomy" id="3137860"/>
    <lineage>
        <taxon>Bacteria</taxon>
        <taxon>Pseudomonadati</taxon>
        <taxon>Bacteroidota</taxon>
        <taxon>Flavobacteriia</taxon>
        <taxon>Flavobacteriales</taxon>
        <taxon>Flavobacteriaceae</taxon>
        <taxon>Tenacibaculum</taxon>
    </lineage>
</organism>
<dbReference type="RefSeq" id="WP_348739721.1">
    <property type="nucleotide sequence ID" value="NZ_CAXJRC010000043.1"/>
</dbReference>
<protein>
    <submittedName>
        <fullName evidence="1">Uncharacterized protein</fullName>
    </submittedName>
</protein>
<proteinExistence type="predicted"/>
<keyword evidence="2" id="KW-1185">Reference proteome</keyword>
<comment type="caution">
    <text evidence="1">The sequence shown here is derived from an EMBL/GenBank/DDBJ whole genome shotgun (WGS) entry which is preliminary data.</text>
</comment>
<dbReference type="Proteomes" id="UP001497602">
    <property type="component" value="Unassembled WGS sequence"/>
</dbReference>
<accession>A0ABM9PQV5</accession>
<dbReference type="EMBL" id="CAXJRC010000043">
    <property type="protein sequence ID" value="CAL2108171.1"/>
    <property type="molecule type" value="Genomic_DNA"/>
</dbReference>
<gene>
    <name evidence="1" type="ORF">T190115A13A_60166</name>
</gene>
<evidence type="ECO:0000313" key="2">
    <source>
        <dbReference type="Proteomes" id="UP001497602"/>
    </source>
</evidence>
<name>A0ABM9PQV5_9FLAO</name>
<sequence length="155" mass="18608">MWYNFDLIKLGVLLLPTRNRKPKMIAFVKVLLAPIVNTYSKFLKSRKDDAFKLNHNWQVCYLRKALNDKLDPLKRRIEILDGNRFIPHHIYTAVEEKPKFLGTLFLYSRNDYEDTGVDFLVRVPKEIYTDDKIYELHKWVDYFKKGVKKYGIETF</sequence>